<keyword evidence="10" id="KW-0408">Iron</keyword>
<keyword evidence="3" id="KW-0813">Transport</keyword>
<keyword evidence="7" id="KW-0479">Metal-binding</keyword>
<keyword evidence="4" id="KW-1003">Cell membrane</keyword>
<keyword evidence="16" id="KW-1185">Reference proteome</keyword>
<dbReference type="InterPro" id="IPR052168">
    <property type="entry name" value="Cytochrome_b561_oxidase"/>
</dbReference>
<evidence type="ECO:0000256" key="4">
    <source>
        <dbReference type="ARBA" id="ARBA00022475"/>
    </source>
</evidence>
<dbReference type="EMBL" id="JAPJZI010000001">
    <property type="protein sequence ID" value="MDA5401166.1"/>
    <property type="molecule type" value="Genomic_DNA"/>
</dbReference>
<dbReference type="SUPFAM" id="SSF81342">
    <property type="entry name" value="Transmembrane di-heme cytochromes"/>
    <property type="match status" value="1"/>
</dbReference>
<dbReference type="GO" id="GO:0009055">
    <property type="term" value="F:electron transfer activity"/>
    <property type="evidence" value="ECO:0007669"/>
    <property type="project" value="InterPro"/>
</dbReference>
<evidence type="ECO:0000256" key="8">
    <source>
        <dbReference type="ARBA" id="ARBA00022982"/>
    </source>
</evidence>
<dbReference type="InterPro" id="IPR011577">
    <property type="entry name" value="Cyt_b561_bac/Ni-Hgenase"/>
</dbReference>
<protein>
    <submittedName>
        <fullName evidence="15">Cytochrome b/b6 domain-containing protein</fullName>
    </submittedName>
</protein>
<evidence type="ECO:0000256" key="5">
    <source>
        <dbReference type="ARBA" id="ARBA00022617"/>
    </source>
</evidence>
<gene>
    <name evidence="15" type="ORF">OQ273_21520</name>
</gene>
<dbReference type="RefSeq" id="WP_267992973.1">
    <property type="nucleotide sequence ID" value="NZ_JAPJZI010000001.1"/>
</dbReference>
<dbReference type="GO" id="GO:0005886">
    <property type="term" value="C:plasma membrane"/>
    <property type="evidence" value="ECO:0007669"/>
    <property type="project" value="UniProtKB-SubCell"/>
</dbReference>
<sequence>MRLKSTSTQYGVVAVSIHWISAALILALIASGFVAEATQPNPTVLRIHIGLGGAILMLTVLRLAWWLFADSKPANIPGSGWQVRLSGLVHILFYVVIFGMAASGIGMLVLSNALPVLIDGTSATLPDFDTLAPRRAHGFGARLMIALLILHTGAALYHHVFKRDGTLQRMWFARS</sequence>
<feature type="transmembrane region" description="Helical" evidence="13">
    <location>
        <begin position="47"/>
        <end position="68"/>
    </location>
</feature>
<evidence type="ECO:0000256" key="1">
    <source>
        <dbReference type="ARBA" id="ARBA00001970"/>
    </source>
</evidence>
<dbReference type="AlphaFoldDB" id="A0A9X3UMN8"/>
<feature type="transmembrane region" description="Helical" evidence="13">
    <location>
        <begin position="88"/>
        <end position="110"/>
    </location>
</feature>
<feature type="domain" description="Cytochrome b561 bacterial/Ni-hydrogenase" evidence="14">
    <location>
        <begin position="10"/>
        <end position="172"/>
    </location>
</feature>
<comment type="subcellular location">
    <subcellularLocation>
        <location evidence="2">Cell membrane</location>
        <topology evidence="2">Multi-pass membrane protein</topology>
    </subcellularLocation>
</comment>
<evidence type="ECO:0000256" key="12">
    <source>
        <dbReference type="ARBA" id="ARBA00037975"/>
    </source>
</evidence>
<evidence type="ECO:0000256" key="6">
    <source>
        <dbReference type="ARBA" id="ARBA00022692"/>
    </source>
</evidence>
<evidence type="ECO:0000256" key="7">
    <source>
        <dbReference type="ARBA" id="ARBA00022723"/>
    </source>
</evidence>
<comment type="cofactor">
    <cofactor evidence="1">
        <name>heme b</name>
        <dbReference type="ChEBI" id="CHEBI:60344"/>
    </cofactor>
</comment>
<keyword evidence="6 13" id="KW-0812">Transmembrane</keyword>
<feature type="transmembrane region" description="Helical" evidence="13">
    <location>
        <begin position="139"/>
        <end position="160"/>
    </location>
</feature>
<evidence type="ECO:0000256" key="2">
    <source>
        <dbReference type="ARBA" id="ARBA00004651"/>
    </source>
</evidence>
<evidence type="ECO:0000256" key="9">
    <source>
        <dbReference type="ARBA" id="ARBA00022989"/>
    </source>
</evidence>
<accession>A0A9X3UMN8</accession>
<dbReference type="GO" id="GO:0020037">
    <property type="term" value="F:heme binding"/>
    <property type="evidence" value="ECO:0007669"/>
    <property type="project" value="TreeGrafter"/>
</dbReference>
<evidence type="ECO:0000256" key="10">
    <source>
        <dbReference type="ARBA" id="ARBA00023004"/>
    </source>
</evidence>
<dbReference type="PANTHER" id="PTHR30529:SF7">
    <property type="entry name" value="CYTOCHROME B561 BACTERIAL_NI-HYDROGENASE DOMAIN-CONTAINING PROTEIN"/>
    <property type="match status" value="1"/>
</dbReference>
<evidence type="ECO:0000256" key="3">
    <source>
        <dbReference type="ARBA" id="ARBA00022448"/>
    </source>
</evidence>
<evidence type="ECO:0000256" key="13">
    <source>
        <dbReference type="SAM" id="Phobius"/>
    </source>
</evidence>
<comment type="similarity">
    <text evidence="12">Belongs to the cytochrome b561 family.</text>
</comment>
<reference evidence="15" key="1">
    <citation type="submission" date="2022-11" db="EMBL/GenBank/DDBJ databases">
        <title>Draft genome sequence of Hoeflea poritis E7-10 and Hoeflea prorocentri PM5-8, separated from scleractinian coral Porites lutea and marine dinoflagellate.</title>
        <authorList>
            <person name="Zhang G."/>
            <person name="Wei Q."/>
            <person name="Cai L."/>
        </authorList>
    </citation>
    <scope>NUCLEOTIDE SEQUENCE</scope>
    <source>
        <strain evidence="15">PM5-8</strain>
    </source>
</reference>
<keyword evidence="11 13" id="KW-0472">Membrane</keyword>
<feature type="transmembrane region" description="Helical" evidence="13">
    <location>
        <begin position="12"/>
        <end position="35"/>
    </location>
</feature>
<keyword evidence="9 13" id="KW-1133">Transmembrane helix</keyword>
<evidence type="ECO:0000313" key="15">
    <source>
        <dbReference type="EMBL" id="MDA5401166.1"/>
    </source>
</evidence>
<keyword evidence="8" id="KW-0249">Electron transport</keyword>
<organism evidence="15 16">
    <name type="scientific">Hoeflea prorocentri</name>
    <dbReference type="NCBI Taxonomy" id="1922333"/>
    <lineage>
        <taxon>Bacteria</taxon>
        <taxon>Pseudomonadati</taxon>
        <taxon>Pseudomonadota</taxon>
        <taxon>Alphaproteobacteria</taxon>
        <taxon>Hyphomicrobiales</taxon>
        <taxon>Rhizobiaceae</taxon>
        <taxon>Hoeflea</taxon>
    </lineage>
</organism>
<evidence type="ECO:0000313" key="16">
    <source>
        <dbReference type="Proteomes" id="UP001151234"/>
    </source>
</evidence>
<comment type="caution">
    <text evidence="15">The sequence shown here is derived from an EMBL/GenBank/DDBJ whole genome shotgun (WGS) entry which is preliminary data.</text>
</comment>
<dbReference type="Pfam" id="PF01292">
    <property type="entry name" value="Ni_hydr_CYTB"/>
    <property type="match status" value="1"/>
</dbReference>
<proteinExistence type="inferred from homology"/>
<dbReference type="GO" id="GO:0022904">
    <property type="term" value="P:respiratory electron transport chain"/>
    <property type="evidence" value="ECO:0007669"/>
    <property type="project" value="InterPro"/>
</dbReference>
<dbReference type="InterPro" id="IPR016174">
    <property type="entry name" value="Di-haem_cyt_TM"/>
</dbReference>
<dbReference type="PANTHER" id="PTHR30529">
    <property type="entry name" value="CYTOCHROME B561"/>
    <property type="match status" value="1"/>
</dbReference>
<dbReference type="Proteomes" id="UP001151234">
    <property type="component" value="Unassembled WGS sequence"/>
</dbReference>
<keyword evidence="5" id="KW-0349">Heme</keyword>
<dbReference type="GO" id="GO:0046872">
    <property type="term" value="F:metal ion binding"/>
    <property type="evidence" value="ECO:0007669"/>
    <property type="project" value="UniProtKB-KW"/>
</dbReference>
<evidence type="ECO:0000259" key="14">
    <source>
        <dbReference type="Pfam" id="PF01292"/>
    </source>
</evidence>
<name>A0A9X3UMN8_9HYPH</name>
<evidence type="ECO:0000256" key="11">
    <source>
        <dbReference type="ARBA" id="ARBA00023136"/>
    </source>
</evidence>